<dbReference type="InterPro" id="IPR002036">
    <property type="entry name" value="YbeY"/>
</dbReference>
<evidence type="ECO:0000256" key="1">
    <source>
        <dbReference type="ARBA" id="ARBA00010875"/>
    </source>
</evidence>
<protein>
    <recommendedName>
        <fullName evidence="7">Endoribonuclease YbeY</fullName>
        <ecNumber evidence="7">3.1.-.-</ecNumber>
    </recommendedName>
</protein>
<keyword evidence="3 7" id="KW-0479">Metal-binding</keyword>
<evidence type="ECO:0000256" key="7">
    <source>
        <dbReference type="HAMAP-Rule" id="MF_00009"/>
    </source>
</evidence>
<keyword evidence="7" id="KW-0963">Cytoplasm</keyword>
<dbReference type="Proteomes" id="UP000323632">
    <property type="component" value="Unassembled WGS sequence"/>
</dbReference>
<keyword evidence="5 7" id="KW-0378">Hydrolase</keyword>
<organism evidence="8 9">
    <name type="scientific">Taibaiella lutea</name>
    <dbReference type="NCBI Taxonomy" id="2608001"/>
    <lineage>
        <taxon>Bacteria</taxon>
        <taxon>Pseudomonadati</taxon>
        <taxon>Bacteroidota</taxon>
        <taxon>Chitinophagia</taxon>
        <taxon>Chitinophagales</taxon>
        <taxon>Chitinophagaceae</taxon>
        <taxon>Taibaiella</taxon>
    </lineage>
</organism>
<evidence type="ECO:0000256" key="5">
    <source>
        <dbReference type="ARBA" id="ARBA00022801"/>
    </source>
</evidence>
<evidence type="ECO:0000256" key="3">
    <source>
        <dbReference type="ARBA" id="ARBA00022723"/>
    </source>
</evidence>
<dbReference type="InterPro" id="IPR023091">
    <property type="entry name" value="MetalPrtase_cat_dom_sf_prd"/>
</dbReference>
<comment type="caution">
    <text evidence="8">The sequence shown here is derived from an EMBL/GenBank/DDBJ whole genome shotgun (WGS) entry which is preliminary data.</text>
</comment>
<keyword evidence="9" id="KW-1185">Reference proteome</keyword>
<dbReference type="Gene3D" id="3.40.390.30">
    <property type="entry name" value="Metalloproteases ('zincins'), catalytic domain"/>
    <property type="match status" value="1"/>
</dbReference>
<dbReference type="GO" id="GO:0004521">
    <property type="term" value="F:RNA endonuclease activity"/>
    <property type="evidence" value="ECO:0007669"/>
    <property type="project" value="UniProtKB-UniRule"/>
</dbReference>
<dbReference type="NCBIfam" id="TIGR00043">
    <property type="entry name" value="rRNA maturation RNase YbeY"/>
    <property type="match status" value="1"/>
</dbReference>
<sequence length="141" mass="16800">MAIQYFEVEVSSKLKQKRNLSAFLKELILQYLDVKKIDISYIFCDDAYLLEKNLQFLNHDTLTDIITFDLSEKDFELVAEIYISVDRIRENAEKFKIDYQTELHRVIFHGALHLCGFKDKKKEDKALMTEMENDSLQKYFN</sequence>
<keyword evidence="4 7" id="KW-0255">Endonuclease</keyword>
<dbReference type="EMBL" id="VWSH01000003">
    <property type="protein sequence ID" value="KAA5533651.1"/>
    <property type="molecule type" value="Genomic_DNA"/>
</dbReference>
<evidence type="ECO:0000313" key="9">
    <source>
        <dbReference type="Proteomes" id="UP000323632"/>
    </source>
</evidence>
<keyword evidence="7" id="KW-0698">rRNA processing</keyword>
<proteinExistence type="inferred from homology"/>
<dbReference type="GO" id="GO:0004222">
    <property type="term" value="F:metalloendopeptidase activity"/>
    <property type="evidence" value="ECO:0007669"/>
    <property type="project" value="InterPro"/>
</dbReference>
<feature type="binding site" evidence="7">
    <location>
        <position position="113"/>
    </location>
    <ligand>
        <name>Zn(2+)</name>
        <dbReference type="ChEBI" id="CHEBI:29105"/>
        <note>catalytic</note>
    </ligand>
</feature>
<evidence type="ECO:0000256" key="6">
    <source>
        <dbReference type="ARBA" id="ARBA00022833"/>
    </source>
</evidence>
<accession>A0A5M6CEV1</accession>
<comment type="cofactor">
    <cofactor evidence="7">
        <name>Zn(2+)</name>
        <dbReference type="ChEBI" id="CHEBI:29105"/>
    </cofactor>
    <text evidence="7">Binds 1 zinc ion.</text>
</comment>
<evidence type="ECO:0000256" key="4">
    <source>
        <dbReference type="ARBA" id="ARBA00022759"/>
    </source>
</evidence>
<evidence type="ECO:0000313" key="8">
    <source>
        <dbReference type="EMBL" id="KAA5533651.1"/>
    </source>
</evidence>
<keyword evidence="7" id="KW-0690">Ribosome biogenesis</keyword>
<keyword evidence="6 7" id="KW-0862">Zinc</keyword>
<comment type="subcellular location">
    <subcellularLocation>
        <location evidence="7">Cytoplasm</location>
    </subcellularLocation>
</comment>
<dbReference type="RefSeq" id="WP_150033398.1">
    <property type="nucleotide sequence ID" value="NZ_VWSH01000003.1"/>
</dbReference>
<feature type="binding site" evidence="7">
    <location>
        <position position="109"/>
    </location>
    <ligand>
        <name>Zn(2+)</name>
        <dbReference type="ChEBI" id="CHEBI:29105"/>
        <note>catalytic</note>
    </ligand>
</feature>
<comment type="function">
    <text evidence="7">Single strand-specific metallo-endoribonuclease involved in late-stage 70S ribosome quality control and in maturation of the 3' terminus of the 16S rRNA.</text>
</comment>
<keyword evidence="2 7" id="KW-0540">Nuclease</keyword>
<dbReference type="GO" id="GO:0005737">
    <property type="term" value="C:cytoplasm"/>
    <property type="evidence" value="ECO:0007669"/>
    <property type="project" value="UniProtKB-SubCell"/>
</dbReference>
<dbReference type="SUPFAM" id="SSF55486">
    <property type="entry name" value="Metalloproteases ('zincins'), catalytic domain"/>
    <property type="match status" value="1"/>
</dbReference>
<dbReference type="AlphaFoldDB" id="A0A5M6CEV1"/>
<dbReference type="Pfam" id="PF02130">
    <property type="entry name" value="YbeY"/>
    <property type="match status" value="1"/>
</dbReference>
<dbReference type="EC" id="3.1.-.-" evidence="7"/>
<feature type="binding site" evidence="7">
    <location>
        <position position="119"/>
    </location>
    <ligand>
        <name>Zn(2+)</name>
        <dbReference type="ChEBI" id="CHEBI:29105"/>
        <note>catalytic</note>
    </ligand>
</feature>
<name>A0A5M6CEV1_9BACT</name>
<dbReference type="GO" id="GO:0008270">
    <property type="term" value="F:zinc ion binding"/>
    <property type="evidence" value="ECO:0007669"/>
    <property type="project" value="UniProtKB-UniRule"/>
</dbReference>
<dbReference type="HAMAP" id="MF_00009">
    <property type="entry name" value="Endoribonucl_YbeY"/>
    <property type="match status" value="1"/>
</dbReference>
<dbReference type="PANTHER" id="PTHR46986:SF1">
    <property type="entry name" value="ENDORIBONUCLEASE YBEY, CHLOROPLASTIC"/>
    <property type="match status" value="1"/>
</dbReference>
<dbReference type="GO" id="GO:0006364">
    <property type="term" value="P:rRNA processing"/>
    <property type="evidence" value="ECO:0007669"/>
    <property type="project" value="UniProtKB-UniRule"/>
</dbReference>
<dbReference type="PANTHER" id="PTHR46986">
    <property type="entry name" value="ENDORIBONUCLEASE YBEY, CHLOROPLASTIC"/>
    <property type="match status" value="1"/>
</dbReference>
<comment type="similarity">
    <text evidence="1 7">Belongs to the endoribonuclease YbeY family.</text>
</comment>
<reference evidence="8 9" key="1">
    <citation type="submission" date="2019-09" db="EMBL/GenBank/DDBJ databases">
        <title>Genome sequence and assembly of Taibaiella sp.</title>
        <authorList>
            <person name="Chhetri G."/>
        </authorList>
    </citation>
    <scope>NUCLEOTIDE SEQUENCE [LARGE SCALE GENOMIC DNA]</scope>
    <source>
        <strain evidence="8 9">KVB11</strain>
    </source>
</reference>
<evidence type="ECO:0000256" key="2">
    <source>
        <dbReference type="ARBA" id="ARBA00022722"/>
    </source>
</evidence>
<gene>
    <name evidence="7 8" type="primary">ybeY</name>
    <name evidence="8" type="ORF">F0919_14030</name>
</gene>